<dbReference type="InterPro" id="IPR003200">
    <property type="entry name" value="Nict_dMeBzImd_PRibTrfase"/>
</dbReference>
<evidence type="ECO:0000256" key="3">
    <source>
        <dbReference type="ARBA" id="ARBA00007110"/>
    </source>
</evidence>
<keyword evidence="8 11" id="KW-0808">Transferase</keyword>
<dbReference type="Proteomes" id="UP000661435">
    <property type="component" value="Unassembled WGS sequence"/>
</dbReference>
<evidence type="ECO:0000256" key="1">
    <source>
        <dbReference type="ARBA" id="ARBA00002197"/>
    </source>
</evidence>
<comment type="function">
    <text evidence="1 11">Catalyzes the synthesis of alpha-ribazole-5'-phosphate from nicotinate mononucleotide (NAMN) and 5,6-dimethylbenzimidazole (DMB).</text>
</comment>
<comment type="caution">
    <text evidence="12">The sequence shown here is derived from an EMBL/GenBank/DDBJ whole genome shotgun (WGS) entry which is preliminary data.</text>
</comment>
<comment type="similarity">
    <text evidence="3 11">Belongs to the CobT family.</text>
</comment>
<dbReference type="NCBIfam" id="TIGR03160">
    <property type="entry name" value="cobT_DBIPRT"/>
    <property type="match status" value="1"/>
</dbReference>
<evidence type="ECO:0000256" key="2">
    <source>
        <dbReference type="ARBA" id="ARBA00005049"/>
    </source>
</evidence>
<dbReference type="PANTHER" id="PTHR43463">
    <property type="entry name" value="NICOTINATE-NUCLEOTIDE--DIMETHYLBENZIMIDAZOLE PHOSPHORIBOSYLTRANSFERASE"/>
    <property type="match status" value="1"/>
</dbReference>
<dbReference type="SUPFAM" id="SSF52733">
    <property type="entry name" value="Nicotinate mononucleotide:5,6-dimethylbenzimidazole phosphoribosyltransferase (CobT)"/>
    <property type="match status" value="1"/>
</dbReference>
<dbReference type="NCBIfam" id="NF000996">
    <property type="entry name" value="PRK00105.1"/>
    <property type="match status" value="1"/>
</dbReference>
<dbReference type="Gene3D" id="3.40.50.10210">
    <property type="match status" value="1"/>
</dbReference>
<evidence type="ECO:0000256" key="11">
    <source>
        <dbReference type="HAMAP-Rule" id="MF_00230"/>
    </source>
</evidence>
<dbReference type="EMBL" id="JACOPP010000004">
    <property type="protein sequence ID" value="MBC5732946.1"/>
    <property type="molecule type" value="Genomic_DNA"/>
</dbReference>
<dbReference type="InterPro" id="IPR017846">
    <property type="entry name" value="Nict_dMeBzImd_PRibTrfase_bact"/>
</dbReference>
<organism evidence="12 13">
    <name type="scientific">Lawsonibacter hominis</name>
    <dbReference type="NCBI Taxonomy" id="2763053"/>
    <lineage>
        <taxon>Bacteria</taxon>
        <taxon>Bacillati</taxon>
        <taxon>Bacillota</taxon>
        <taxon>Clostridia</taxon>
        <taxon>Eubacteriales</taxon>
        <taxon>Oscillospiraceae</taxon>
        <taxon>Lawsonibacter</taxon>
    </lineage>
</organism>
<evidence type="ECO:0000313" key="12">
    <source>
        <dbReference type="EMBL" id="MBC5732946.1"/>
    </source>
</evidence>
<sequence length="357" mass="36471">MTVPELIASIRPADGAARAAARRRWDSIAKPLGSLGLLEEAVERLAGASGSPDVETAPRAVVVMCADNGVVEEGVTQTGQEVTAIVAENMSTGDTSVCAMARAAGADVVPVDIGVARPVKGERILQRCVRRGTANMTRGPAMTRAEAERAILTGAAVARELKEQGCRLLATGEMGIGNTTTSSAVACVLLDQPAVTMTGRGAGLSDAGLRRKIAAIERAVAVNAPDPGDPLDVLAKVGGLDLAGLAGVFLGGAACRLPVLVDGFISSVAALIAARLCPAAVDYMLGSHASQEPAGTLVLEALGLRPFLFAGMRLGEGTGAVAVMPLLDMGLAVYREMASFDDVKIEAYQPLGGEDEC</sequence>
<dbReference type="EC" id="2.4.2.21" evidence="4 11"/>
<comment type="pathway">
    <text evidence="2 11">Nucleoside biosynthesis; alpha-ribazole biosynthesis; alpha-ribazole from 5,6-dimethylbenzimidazole: step 1/2.</text>
</comment>
<proteinExistence type="inferred from homology"/>
<dbReference type="InterPro" id="IPR036087">
    <property type="entry name" value="Nict_dMeBzImd_PRibTrfase_sf"/>
</dbReference>
<evidence type="ECO:0000256" key="4">
    <source>
        <dbReference type="ARBA" id="ARBA00011991"/>
    </source>
</evidence>
<evidence type="ECO:0000256" key="8">
    <source>
        <dbReference type="ARBA" id="ARBA00022679"/>
    </source>
</evidence>
<name>A0A8J6J5E2_9FIRM</name>
<dbReference type="AlphaFoldDB" id="A0A8J6J5E2"/>
<keyword evidence="6 11" id="KW-0169">Cobalamin biosynthesis</keyword>
<evidence type="ECO:0000313" key="13">
    <source>
        <dbReference type="Proteomes" id="UP000661435"/>
    </source>
</evidence>
<dbReference type="Pfam" id="PF02277">
    <property type="entry name" value="DBI_PRT"/>
    <property type="match status" value="1"/>
</dbReference>
<dbReference type="Gene3D" id="1.10.1610.10">
    <property type="match status" value="1"/>
</dbReference>
<dbReference type="UniPathway" id="UPA00061">
    <property type="reaction ID" value="UER00516"/>
</dbReference>
<accession>A0A8J6J5E2</accession>
<evidence type="ECO:0000256" key="9">
    <source>
        <dbReference type="ARBA" id="ARBA00030686"/>
    </source>
</evidence>
<feature type="active site" description="Proton acceptor" evidence="11">
    <location>
        <position position="316"/>
    </location>
</feature>
<keyword evidence="7 11" id="KW-0328">Glycosyltransferase</keyword>
<dbReference type="InterPro" id="IPR023195">
    <property type="entry name" value="Nict_dMeBzImd_PRibTrfase_N"/>
</dbReference>
<comment type="catalytic activity">
    <reaction evidence="10 11">
        <text>5,6-dimethylbenzimidazole + nicotinate beta-D-ribonucleotide = alpha-ribazole 5'-phosphate + nicotinate + H(+)</text>
        <dbReference type="Rhea" id="RHEA:11196"/>
        <dbReference type="ChEBI" id="CHEBI:15378"/>
        <dbReference type="ChEBI" id="CHEBI:15890"/>
        <dbReference type="ChEBI" id="CHEBI:32544"/>
        <dbReference type="ChEBI" id="CHEBI:57502"/>
        <dbReference type="ChEBI" id="CHEBI:57918"/>
        <dbReference type="EC" id="2.4.2.21"/>
    </reaction>
</comment>
<evidence type="ECO:0000256" key="10">
    <source>
        <dbReference type="ARBA" id="ARBA00047340"/>
    </source>
</evidence>
<evidence type="ECO:0000256" key="6">
    <source>
        <dbReference type="ARBA" id="ARBA00022573"/>
    </source>
</evidence>
<dbReference type="CDD" id="cd02439">
    <property type="entry name" value="DMB-PRT_CobT"/>
    <property type="match status" value="1"/>
</dbReference>
<dbReference type="FunFam" id="3.40.50.10210:FF:000001">
    <property type="entry name" value="Nicotinate-nucleotide--dimethylbenzimidazole phosphoribosyltransferase"/>
    <property type="match status" value="1"/>
</dbReference>
<dbReference type="GO" id="GO:0008939">
    <property type="term" value="F:nicotinate-nucleotide-dimethylbenzimidazole phosphoribosyltransferase activity"/>
    <property type="evidence" value="ECO:0007669"/>
    <property type="project" value="UniProtKB-UniRule"/>
</dbReference>
<dbReference type="PANTHER" id="PTHR43463:SF1">
    <property type="entry name" value="NICOTINATE-NUCLEOTIDE--DIMETHYLBENZIMIDAZOLE PHOSPHORIBOSYLTRANSFERASE"/>
    <property type="match status" value="1"/>
</dbReference>
<protein>
    <recommendedName>
        <fullName evidence="5 11">Nicotinate-nucleotide--dimethylbenzimidazole phosphoribosyltransferase</fullName>
        <shortName evidence="11">NN:DBI PRT</shortName>
        <ecNumber evidence="4 11">2.4.2.21</ecNumber>
    </recommendedName>
    <alternativeName>
        <fullName evidence="9 11">N(1)-alpha-phosphoribosyltransferase</fullName>
    </alternativeName>
</protein>
<dbReference type="HAMAP" id="MF_00230">
    <property type="entry name" value="CobT"/>
    <property type="match status" value="1"/>
</dbReference>
<evidence type="ECO:0000256" key="5">
    <source>
        <dbReference type="ARBA" id="ARBA00015486"/>
    </source>
</evidence>
<reference evidence="12" key="1">
    <citation type="submission" date="2020-08" db="EMBL/GenBank/DDBJ databases">
        <title>Genome public.</title>
        <authorList>
            <person name="Liu C."/>
            <person name="Sun Q."/>
        </authorList>
    </citation>
    <scope>NUCLEOTIDE SEQUENCE</scope>
    <source>
        <strain evidence="12">NSJ-51</strain>
    </source>
</reference>
<dbReference type="RefSeq" id="WP_186906844.1">
    <property type="nucleotide sequence ID" value="NZ_JACOPP010000004.1"/>
</dbReference>
<keyword evidence="13" id="KW-1185">Reference proteome</keyword>
<gene>
    <name evidence="11 12" type="primary">cobT</name>
    <name evidence="12" type="ORF">H8S57_04290</name>
</gene>
<dbReference type="GO" id="GO:0009236">
    <property type="term" value="P:cobalamin biosynthetic process"/>
    <property type="evidence" value="ECO:0007669"/>
    <property type="project" value="UniProtKB-UniRule"/>
</dbReference>
<evidence type="ECO:0000256" key="7">
    <source>
        <dbReference type="ARBA" id="ARBA00022676"/>
    </source>
</evidence>